<keyword evidence="2 4" id="KW-0238">DNA-binding</keyword>
<protein>
    <submittedName>
        <fullName evidence="6">Transcriptional regulator, TetR family</fullName>
    </submittedName>
</protein>
<dbReference type="SUPFAM" id="SSF46689">
    <property type="entry name" value="Homeodomain-like"/>
    <property type="match status" value="1"/>
</dbReference>
<keyword evidence="7" id="KW-1185">Reference proteome</keyword>
<dbReference type="InterPro" id="IPR050109">
    <property type="entry name" value="HTH-type_TetR-like_transc_reg"/>
</dbReference>
<dbReference type="GO" id="GO:0000976">
    <property type="term" value="F:transcription cis-regulatory region binding"/>
    <property type="evidence" value="ECO:0007669"/>
    <property type="project" value="TreeGrafter"/>
</dbReference>
<evidence type="ECO:0000313" key="6">
    <source>
        <dbReference type="EMBL" id="SFL19289.1"/>
    </source>
</evidence>
<evidence type="ECO:0000256" key="3">
    <source>
        <dbReference type="ARBA" id="ARBA00023163"/>
    </source>
</evidence>
<evidence type="ECO:0000259" key="5">
    <source>
        <dbReference type="PROSITE" id="PS50977"/>
    </source>
</evidence>
<name>A0A1I4FPC2_9HYPH</name>
<feature type="domain" description="HTH tetR-type" evidence="5">
    <location>
        <begin position="18"/>
        <end position="76"/>
    </location>
</feature>
<dbReference type="InterPro" id="IPR001647">
    <property type="entry name" value="HTH_TetR"/>
</dbReference>
<dbReference type="Gene3D" id="1.10.357.10">
    <property type="entry name" value="Tetracycline Repressor, domain 2"/>
    <property type="match status" value="1"/>
</dbReference>
<organism evidence="6 7">
    <name type="scientific">Neomesorhizobium albiziae</name>
    <dbReference type="NCBI Taxonomy" id="335020"/>
    <lineage>
        <taxon>Bacteria</taxon>
        <taxon>Pseudomonadati</taxon>
        <taxon>Pseudomonadota</taxon>
        <taxon>Alphaproteobacteria</taxon>
        <taxon>Hyphomicrobiales</taxon>
        <taxon>Phyllobacteriaceae</taxon>
        <taxon>Neomesorhizobium</taxon>
    </lineage>
</organism>
<proteinExistence type="predicted"/>
<dbReference type="Pfam" id="PF00440">
    <property type="entry name" value="TetR_N"/>
    <property type="match status" value="1"/>
</dbReference>
<keyword evidence="1" id="KW-0805">Transcription regulation</keyword>
<keyword evidence="3" id="KW-0804">Transcription</keyword>
<dbReference type="Proteomes" id="UP000323300">
    <property type="component" value="Unassembled WGS sequence"/>
</dbReference>
<dbReference type="OrthoDB" id="9811084at2"/>
<dbReference type="RefSeq" id="WP_149764477.1">
    <property type="nucleotide sequence ID" value="NZ_BSPE01000001.1"/>
</dbReference>
<evidence type="ECO:0000256" key="2">
    <source>
        <dbReference type="ARBA" id="ARBA00023125"/>
    </source>
</evidence>
<feature type="DNA-binding region" description="H-T-H motif" evidence="4">
    <location>
        <begin position="39"/>
        <end position="58"/>
    </location>
</feature>
<evidence type="ECO:0000256" key="4">
    <source>
        <dbReference type="PROSITE-ProRule" id="PRU00335"/>
    </source>
</evidence>
<dbReference type="EMBL" id="FOSL01000052">
    <property type="protein sequence ID" value="SFL19289.1"/>
    <property type="molecule type" value="Genomic_DNA"/>
</dbReference>
<dbReference type="InterPro" id="IPR009057">
    <property type="entry name" value="Homeodomain-like_sf"/>
</dbReference>
<dbReference type="PANTHER" id="PTHR30055:SF234">
    <property type="entry name" value="HTH-TYPE TRANSCRIPTIONAL REGULATOR BETI"/>
    <property type="match status" value="1"/>
</dbReference>
<dbReference type="PROSITE" id="PS50977">
    <property type="entry name" value="HTH_TETR_2"/>
    <property type="match status" value="1"/>
</dbReference>
<reference evidence="6 7" key="1">
    <citation type="submission" date="2016-10" db="EMBL/GenBank/DDBJ databases">
        <authorList>
            <person name="Varghese N."/>
            <person name="Submissions S."/>
        </authorList>
    </citation>
    <scope>NUCLEOTIDE SEQUENCE [LARGE SCALE GENOMIC DNA]</scope>
    <source>
        <strain evidence="6 7">DSM 21822</strain>
    </source>
</reference>
<accession>A0A1I4FPC2</accession>
<dbReference type="AlphaFoldDB" id="A0A1I4FPC2"/>
<sequence>MAKINLARRAKIGRDRRERTRTKILKAAATLLAEGTAPTIDAVAVAAGLAKGTFYYHFGNADELIAAVNAQLERSLDEVLTLSHAGLRNPVARLSVAFALSLEKAVSDSVWARLVVQASQKSNAFGRGVRAKLTADIEEAMGKGQLTVLDSELAADIFVGIWLQVTRGTLERPPTPELSRRAMEAALRALGSASHERLSAST</sequence>
<dbReference type="GO" id="GO:0003700">
    <property type="term" value="F:DNA-binding transcription factor activity"/>
    <property type="evidence" value="ECO:0007669"/>
    <property type="project" value="TreeGrafter"/>
</dbReference>
<gene>
    <name evidence="6" type="ORF">SAMN04488498_15220</name>
</gene>
<evidence type="ECO:0000313" key="7">
    <source>
        <dbReference type="Proteomes" id="UP000323300"/>
    </source>
</evidence>
<dbReference type="PANTHER" id="PTHR30055">
    <property type="entry name" value="HTH-TYPE TRANSCRIPTIONAL REGULATOR RUTR"/>
    <property type="match status" value="1"/>
</dbReference>
<evidence type="ECO:0000256" key="1">
    <source>
        <dbReference type="ARBA" id="ARBA00023015"/>
    </source>
</evidence>